<keyword evidence="4" id="KW-1185">Reference proteome</keyword>
<reference evidence="3 4" key="1">
    <citation type="submission" date="2024-12" db="EMBL/GenBank/DDBJ databases">
        <title>Forecasting of Potato common scab and diversities of Pathogenic streptomyces spp. in china.</title>
        <authorList>
            <person name="Handique U."/>
            <person name="Wu J."/>
        </authorList>
    </citation>
    <scope>NUCLEOTIDE SEQUENCE [LARGE SCALE GENOMIC DNA]</scope>
    <source>
        <strain evidence="3 4">ZRIMU1585</strain>
    </source>
</reference>
<dbReference type="RefSeq" id="WP_369278302.1">
    <property type="nucleotide sequence ID" value="NZ_JBJVMW010000036.1"/>
</dbReference>
<keyword evidence="2" id="KW-0732">Signal</keyword>
<organism evidence="3 4">
    <name type="scientific">Streptomyces galilaeus</name>
    <dbReference type="NCBI Taxonomy" id="33899"/>
    <lineage>
        <taxon>Bacteria</taxon>
        <taxon>Bacillati</taxon>
        <taxon>Actinomycetota</taxon>
        <taxon>Actinomycetes</taxon>
        <taxon>Kitasatosporales</taxon>
        <taxon>Streptomycetaceae</taxon>
        <taxon>Streptomyces</taxon>
    </lineage>
</organism>
<feature type="region of interest" description="Disordered" evidence="1">
    <location>
        <begin position="194"/>
        <end position="227"/>
    </location>
</feature>
<proteinExistence type="predicted"/>
<sequence>MRGLPVRRTALTALCATLVLGIAAPTALAADGEATRERTHAVPGAPLTGADALLARARALDEVQPVLTPVTDLLDTSLRSGGDRIGADRARRLGAAAEEALTEVTKAAAPTGTPPSADTRARNRAADVTDDVLAGVLADVQKQVDALLAATSGDVGQILASATSLVNGLTDMVTSLVDGLSLPALEDLLPELPALPETPELPTTPELPVETPELPVEAPALPATTPELPVTLPAVATELPLAPPAPVPAG</sequence>
<protein>
    <recommendedName>
        <fullName evidence="5">Secreted protein</fullName>
    </recommendedName>
</protein>
<comment type="caution">
    <text evidence="3">The sequence shown here is derived from an EMBL/GenBank/DDBJ whole genome shotgun (WGS) entry which is preliminary data.</text>
</comment>
<evidence type="ECO:0000313" key="4">
    <source>
        <dbReference type="Proteomes" id="UP001631993"/>
    </source>
</evidence>
<accession>A0ABW9IG83</accession>
<feature type="chain" id="PRO_5046914402" description="Secreted protein" evidence="2">
    <location>
        <begin position="30"/>
        <end position="250"/>
    </location>
</feature>
<evidence type="ECO:0000256" key="2">
    <source>
        <dbReference type="SAM" id="SignalP"/>
    </source>
</evidence>
<evidence type="ECO:0000313" key="3">
    <source>
        <dbReference type="EMBL" id="MFM9646829.1"/>
    </source>
</evidence>
<evidence type="ECO:0008006" key="5">
    <source>
        <dbReference type="Google" id="ProtNLM"/>
    </source>
</evidence>
<gene>
    <name evidence="3" type="ORF">ACKI1S_11835</name>
</gene>
<evidence type="ECO:0000256" key="1">
    <source>
        <dbReference type="SAM" id="MobiDB-lite"/>
    </source>
</evidence>
<dbReference type="EMBL" id="JBJVNE010000005">
    <property type="protein sequence ID" value="MFM9646829.1"/>
    <property type="molecule type" value="Genomic_DNA"/>
</dbReference>
<name>A0ABW9IG83_STRGJ</name>
<dbReference type="Proteomes" id="UP001631993">
    <property type="component" value="Unassembled WGS sequence"/>
</dbReference>
<feature type="signal peptide" evidence="2">
    <location>
        <begin position="1"/>
        <end position="29"/>
    </location>
</feature>